<evidence type="ECO:0000259" key="3">
    <source>
        <dbReference type="Pfam" id="PF09990"/>
    </source>
</evidence>
<dbReference type="Pfam" id="PF09990">
    <property type="entry name" value="DUF2231"/>
    <property type="match status" value="1"/>
</dbReference>
<dbReference type="KEGG" id="err:DVR09_03805"/>
<proteinExistence type="predicted"/>
<dbReference type="Proteomes" id="UP000254508">
    <property type="component" value="Chromosome"/>
</dbReference>
<keyword evidence="1" id="KW-0812">Transmembrane</keyword>
<reference evidence="5" key="1">
    <citation type="submission" date="2018-07" db="EMBL/GenBank/DDBJ databases">
        <title>Genome sequence of Erythrobacter strain YH-07, an antagonistic bacterium isolated from Yellow Sea.</title>
        <authorList>
            <person name="Tang T."/>
            <person name="Liu Q."/>
            <person name="Sun X."/>
        </authorList>
    </citation>
    <scope>NUCLEOTIDE SEQUENCE [LARGE SCALE GENOMIC DNA]</scope>
    <source>
        <strain evidence="5">YH-07</strain>
    </source>
</reference>
<evidence type="ECO:0000256" key="1">
    <source>
        <dbReference type="SAM" id="Phobius"/>
    </source>
</evidence>
<evidence type="ECO:0000256" key="2">
    <source>
        <dbReference type="SAM" id="SignalP"/>
    </source>
</evidence>
<feature type="transmembrane region" description="Helical" evidence="1">
    <location>
        <begin position="88"/>
        <end position="109"/>
    </location>
</feature>
<keyword evidence="1" id="KW-0472">Membrane</keyword>
<feature type="chain" id="PRO_5016700922" description="DUF2231 domain-containing protein" evidence="2">
    <location>
        <begin position="21"/>
        <end position="211"/>
    </location>
</feature>
<sequence>MKLVLSALLAALLFAGPATGAFAHEAHQQDMSDAEMAAIMASTHGEAAASIETGATTTSETLDGSAVSQAVEDRSLSLSDVLGRLHPFAAHFPIALLLTAFLAELVLLARPALGLETSVRVLVAGGALGATFAAALGWFAAGWRLTDRSETLGLHRWNGTAIAIVSLIAWWAASRPSRTPLRALLALLAAAILYQGYLGGEMVFGPNHLGL</sequence>
<dbReference type="AlphaFoldDB" id="A0A345YCB6"/>
<name>A0A345YCB6_9SPHN</name>
<feature type="transmembrane region" description="Helical" evidence="1">
    <location>
        <begin position="121"/>
        <end position="143"/>
    </location>
</feature>
<keyword evidence="1" id="KW-1133">Transmembrane helix</keyword>
<evidence type="ECO:0000313" key="4">
    <source>
        <dbReference type="EMBL" id="AXK41568.1"/>
    </source>
</evidence>
<dbReference type="EMBL" id="CP031357">
    <property type="protein sequence ID" value="AXK41568.1"/>
    <property type="molecule type" value="Genomic_DNA"/>
</dbReference>
<feature type="domain" description="DUF2231" evidence="3">
    <location>
        <begin position="85"/>
        <end position="204"/>
    </location>
</feature>
<feature type="transmembrane region" description="Helical" evidence="1">
    <location>
        <begin position="180"/>
        <end position="197"/>
    </location>
</feature>
<gene>
    <name evidence="4" type="ORF">DVR09_03805</name>
</gene>
<evidence type="ECO:0000313" key="5">
    <source>
        <dbReference type="Proteomes" id="UP000254508"/>
    </source>
</evidence>
<keyword evidence="2" id="KW-0732">Signal</keyword>
<protein>
    <recommendedName>
        <fullName evidence="3">DUF2231 domain-containing protein</fullName>
    </recommendedName>
</protein>
<keyword evidence="5" id="KW-1185">Reference proteome</keyword>
<dbReference type="OrthoDB" id="7500556at2"/>
<feature type="signal peptide" evidence="2">
    <location>
        <begin position="1"/>
        <end position="20"/>
    </location>
</feature>
<accession>A0A345YCB6</accession>
<dbReference type="RefSeq" id="WP_115415755.1">
    <property type="nucleotide sequence ID" value="NZ_CP031357.1"/>
</dbReference>
<feature type="transmembrane region" description="Helical" evidence="1">
    <location>
        <begin position="155"/>
        <end position="173"/>
    </location>
</feature>
<organism evidence="4 5">
    <name type="scientific">Erythrobacter aureus</name>
    <dbReference type="NCBI Taxonomy" id="2182384"/>
    <lineage>
        <taxon>Bacteria</taxon>
        <taxon>Pseudomonadati</taxon>
        <taxon>Pseudomonadota</taxon>
        <taxon>Alphaproteobacteria</taxon>
        <taxon>Sphingomonadales</taxon>
        <taxon>Erythrobacteraceae</taxon>
        <taxon>Erythrobacter/Porphyrobacter group</taxon>
        <taxon>Erythrobacter</taxon>
    </lineage>
</organism>
<dbReference type="InterPro" id="IPR019251">
    <property type="entry name" value="DUF2231_TM"/>
</dbReference>